<dbReference type="InterPro" id="IPR017896">
    <property type="entry name" value="4Fe4S_Fe-S-bd"/>
</dbReference>
<dbReference type="InterPro" id="IPR050572">
    <property type="entry name" value="Fe-S_Ferredoxin"/>
</dbReference>
<evidence type="ECO:0000256" key="3">
    <source>
        <dbReference type="ARBA" id="ARBA00023004"/>
    </source>
</evidence>
<keyword evidence="3" id="KW-0408">Iron</keyword>
<dbReference type="Proteomes" id="UP000886804">
    <property type="component" value="Unassembled WGS sequence"/>
</dbReference>
<keyword evidence="4" id="KW-0411">Iron-sulfur</keyword>
<keyword evidence="1" id="KW-0004">4Fe-4S</keyword>
<name>A0A9D2L5Q3_9FIRM</name>
<dbReference type="Gene3D" id="3.30.70.20">
    <property type="match status" value="2"/>
</dbReference>
<comment type="caution">
    <text evidence="6">The sequence shown here is derived from an EMBL/GenBank/DDBJ whole genome shotgun (WGS) entry which is preliminary data.</text>
</comment>
<evidence type="ECO:0000256" key="1">
    <source>
        <dbReference type="ARBA" id="ARBA00022485"/>
    </source>
</evidence>
<feature type="domain" description="4Fe-4S ferredoxin-type" evidence="5">
    <location>
        <begin position="14"/>
        <end position="43"/>
    </location>
</feature>
<keyword evidence="2" id="KW-0479">Metal-binding</keyword>
<reference evidence="6" key="1">
    <citation type="journal article" date="2021" name="PeerJ">
        <title>Extensive microbial diversity within the chicken gut microbiome revealed by metagenomics and culture.</title>
        <authorList>
            <person name="Gilroy R."/>
            <person name="Ravi A."/>
            <person name="Getino M."/>
            <person name="Pursley I."/>
            <person name="Horton D.L."/>
            <person name="Alikhan N.F."/>
            <person name="Baker D."/>
            <person name="Gharbi K."/>
            <person name="Hall N."/>
            <person name="Watson M."/>
            <person name="Adriaenssens E.M."/>
            <person name="Foster-Nyarko E."/>
            <person name="Jarju S."/>
            <person name="Secka A."/>
            <person name="Antonio M."/>
            <person name="Oren A."/>
            <person name="Chaudhuri R.R."/>
            <person name="La Ragione R."/>
            <person name="Hildebrand F."/>
            <person name="Pallen M.J."/>
        </authorList>
    </citation>
    <scope>NUCLEOTIDE SEQUENCE</scope>
    <source>
        <strain evidence="6">CHK188-4685</strain>
    </source>
</reference>
<dbReference type="SUPFAM" id="SSF54862">
    <property type="entry name" value="4Fe-4S ferredoxins"/>
    <property type="match status" value="1"/>
</dbReference>
<dbReference type="InterPro" id="IPR017900">
    <property type="entry name" value="4Fe4S_Fe_S_CS"/>
</dbReference>
<dbReference type="Pfam" id="PF12837">
    <property type="entry name" value="Fer4_6"/>
    <property type="match status" value="1"/>
</dbReference>
<evidence type="ECO:0000259" key="5">
    <source>
        <dbReference type="PROSITE" id="PS51379"/>
    </source>
</evidence>
<dbReference type="PROSITE" id="PS51379">
    <property type="entry name" value="4FE4S_FER_2"/>
    <property type="match status" value="2"/>
</dbReference>
<sequence>MTNQSGVPNRKPRPKAVVNQRDCVACGCCLKVCPMNAIRIFRGIFAKVDESRCVGCGKCVRECPASVIALKEVSL</sequence>
<evidence type="ECO:0000313" key="6">
    <source>
        <dbReference type="EMBL" id="HJB06449.1"/>
    </source>
</evidence>
<dbReference type="GO" id="GO:0046872">
    <property type="term" value="F:metal ion binding"/>
    <property type="evidence" value="ECO:0007669"/>
    <property type="project" value="UniProtKB-KW"/>
</dbReference>
<evidence type="ECO:0000256" key="2">
    <source>
        <dbReference type="ARBA" id="ARBA00022723"/>
    </source>
</evidence>
<organism evidence="6 7">
    <name type="scientific">Candidatus Enterocloster faecavium</name>
    <dbReference type="NCBI Taxonomy" id="2838560"/>
    <lineage>
        <taxon>Bacteria</taxon>
        <taxon>Bacillati</taxon>
        <taxon>Bacillota</taxon>
        <taxon>Clostridia</taxon>
        <taxon>Lachnospirales</taxon>
        <taxon>Lachnospiraceae</taxon>
        <taxon>Enterocloster</taxon>
    </lineage>
</organism>
<protein>
    <submittedName>
        <fullName evidence="6">4Fe-4S binding protein</fullName>
    </submittedName>
</protein>
<feature type="domain" description="4Fe-4S ferredoxin-type" evidence="5">
    <location>
        <begin position="44"/>
        <end position="73"/>
    </location>
</feature>
<dbReference type="PROSITE" id="PS00198">
    <property type="entry name" value="4FE4S_FER_1"/>
    <property type="match status" value="1"/>
</dbReference>
<gene>
    <name evidence="6" type="ORF">H9716_01120</name>
</gene>
<dbReference type="GO" id="GO:0051539">
    <property type="term" value="F:4 iron, 4 sulfur cluster binding"/>
    <property type="evidence" value="ECO:0007669"/>
    <property type="project" value="UniProtKB-KW"/>
</dbReference>
<dbReference type="PANTHER" id="PTHR43687:SF1">
    <property type="entry name" value="FERREDOXIN III"/>
    <property type="match status" value="1"/>
</dbReference>
<proteinExistence type="predicted"/>
<dbReference type="PANTHER" id="PTHR43687">
    <property type="entry name" value="ADENYLYLSULFATE REDUCTASE, BETA SUBUNIT"/>
    <property type="match status" value="1"/>
</dbReference>
<dbReference type="AlphaFoldDB" id="A0A9D2L5Q3"/>
<accession>A0A9D2L5Q3</accession>
<dbReference type="Pfam" id="PF00037">
    <property type="entry name" value="Fer4"/>
    <property type="match status" value="1"/>
</dbReference>
<dbReference type="EMBL" id="DWYS01000013">
    <property type="protein sequence ID" value="HJB06449.1"/>
    <property type="molecule type" value="Genomic_DNA"/>
</dbReference>
<evidence type="ECO:0000313" key="7">
    <source>
        <dbReference type="Proteomes" id="UP000886804"/>
    </source>
</evidence>
<evidence type="ECO:0000256" key="4">
    <source>
        <dbReference type="ARBA" id="ARBA00023014"/>
    </source>
</evidence>
<reference evidence="6" key="2">
    <citation type="submission" date="2021-04" db="EMBL/GenBank/DDBJ databases">
        <authorList>
            <person name="Gilroy R."/>
        </authorList>
    </citation>
    <scope>NUCLEOTIDE SEQUENCE</scope>
    <source>
        <strain evidence="6">CHK188-4685</strain>
    </source>
</reference>